<dbReference type="SUPFAM" id="SSF53448">
    <property type="entry name" value="Nucleotide-diphospho-sugar transferases"/>
    <property type="match status" value="1"/>
</dbReference>
<accession>A0A2Z6B1C0</accession>
<keyword evidence="4" id="KW-1185">Reference proteome</keyword>
<sequence>MCDWKDTIISEDSTIKTAMQVIDSNNYLIALVVDSQNRLLGTVTDGDIRRGLLRNVDLDKSVMNIANTTPITASTSDNMDAIRRQMKENYVRQLPILDKDGKIVRLELLRKLLQVESISAPVVIMAGGLGTRLRPLTNSCPKPLLPVGGKPVLEITLENLLQQHFKNFFFSVNYKAQMIERHFGDGSRWGADISYLRESKRLGTGGALSLLPPMDEPIIVMNGDLLTQINFKHLLDFHRENNATATIGVCESAIQIPYGVVDVDNYELRSIREKPLEKFFVNAGIYVLSPEAVRMIPKDTYYDMTTLFETLLKQGRGATVFPIREFWLDIGQMDDYEKANGEYAELADCQGSNDPFAYAGTQ</sequence>
<feature type="domain" description="CBS" evidence="2">
    <location>
        <begin position="1"/>
        <end position="58"/>
    </location>
</feature>
<dbReference type="AlphaFoldDB" id="A0A2Z6B1C0"/>
<dbReference type="InterPro" id="IPR050486">
    <property type="entry name" value="Mannose-1P_guanyltransferase"/>
</dbReference>
<dbReference type="RefSeq" id="WP_126380173.1">
    <property type="nucleotide sequence ID" value="NZ_AP017378.1"/>
</dbReference>
<dbReference type="InterPro" id="IPR029044">
    <property type="entry name" value="Nucleotide-diphossugar_trans"/>
</dbReference>
<protein>
    <submittedName>
        <fullName evidence="3">Putative mannose-1-phosphate guanyltransferase</fullName>
    </submittedName>
</protein>
<name>A0A2Z6B1C0_9BACT</name>
<evidence type="ECO:0000259" key="2">
    <source>
        <dbReference type="PROSITE" id="PS51371"/>
    </source>
</evidence>
<proteinExistence type="predicted"/>
<dbReference type="InterPro" id="IPR000644">
    <property type="entry name" value="CBS_dom"/>
</dbReference>
<keyword evidence="1" id="KW-0129">CBS domain</keyword>
<dbReference type="KEGG" id="dfl:DFE_2586"/>
<dbReference type="CDD" id="cd04607">
    <property type="entry name" value="CBS_pair_NTP_transferase_assoc"/>
    <property type="match status" value="1"/>
</dbReference>
<gene>
    <name evidence="3" type="primary">manC</name>
    <name evidence="3" type="ORF">DFE_2586</name>
</gene>
<dbReference type="EMBL" id="AP017378">
    <property type="protein sequence ID" value="BBD09312.1"/>
    <property type="molecule type" value="Genomic_DNA"/>
</dbReference>
<evidence type="ECO:0000256" key="1">
    <source>
        <dbReference type="PROSITE-ProRule" id="PRU00703"/>
    </source>
</evidence>
<dbReference type="InterPro" id="IPR005835">
    <property type="entry name" value="NTP_transferase_dom"/>
</dbReference>
<dbReference type="GO" id="GO:0016740">
    <property type="term" value="F:transferase activity"/>
    <property type="evidence" value="ECO:0007669"/>
    <property type="project" value="UniProtKB-KW"/>
</dbReference>
<reference evidence="3 4" key="1">
    <citation type="journal article" date="2018" name="Sci. Adv.">
        <title>Multi-heme cytochromes provide a pathway for survival in energy-limited environments.</title>
        <authorList>
            <person name="Deng X."/>
            <person name="Dohmae N."/>
            <person name="Nealson K.H."/>
            <person name="Hashimoto K."/>
            <person name="Okamoto A."/>
        </authorList>
    </citation>
    <scope>NUCLEOTIDE SEQUENCE [LARGE SCALE GENOMIC DNA]</scope>
    <source>
        <strain evidence="3 4">IS5</strain>
    </source>
</reference>
<dbReference type="Pfam" id="PF00571">
    <property type="entry name" value="CBS"/>
    <property type="match status" value="2"/>
</dbReference>
<keyword evidence="3" id="KW-0808">Transferase</keyword>
<dbReference type="Pfam" id="PF00483">
    <property type="entry name" value="NTP_transferase"/>
    <property type="match status" value="1"/>
</dbReference>
<dbReference type="Gene3D" id="3.90.550.10">
    <property type="entry name" value="Spore Coat Polysaccharide Biosynthesis Protein SpsA, Chain A"/>
    <property type="match status" value="1"/>
</dbReference>
<dbReference type="PANTHER" id="PTHR22572">
    <property type="entry name" value="SUGAR-1-PHOSPHATE GUANYL TRANSFERASE"/>
    <property type="match status" value="1"/>
</dbReference>
<evidence type="ECO:0000313" key="3">
    <source>
        <dbReference type="EMBL" id="BBD09312.1"/>
    </source>
</evidence>
<dbReference type="Gene3D" id="3.10.580.10">
    <property type="entry name" value="CBS-domain"/>
    <property type="match status" value="1"/>
</dbReference>
<dbReference type="OrthoDB" id="9788272at2"/>
<organism evidence="3 4">
    <name type="scientific">Desulfovibrio ferrophilus</name>
    <dbReference type="NCBI Taxonomy" id="241368"/>
    <lineage>
        <taxon>Bacteria</taxon>
        <taxon>Pseudomonadati</taxon>
        <taxon>Thermodesulfobacteriota</taxon>
        <taxon>Desulfovibrionia</taxon>
        <taxon>Desulfovibrionales</taxon>
        <taxon>Desulfovibrionaceae</taxon>
        <taxon>Desulfovibrio</taxon>
    </lineage>
</organism>
<dbReference type="SMART" id="SM00116">
    <property type="entry name" value="CBS"/>
    <property type="match status" value="2"/>
</dbReference>
<dbReference type="CDD" id="cd06426">
    <property type="entry name" value="NTP_transferase_like_2"/>
    <property type="match status" value="1"/>
</dbReference>
<dbReference type="PROSITE" id="PS51371">
    <property type="entry name" value="CBS"/>
    <property type="match status" value="1"/>
</dbReference>
<dbReference type="SUPFAM" id="SSF54631">
    <property type="entry name" value="CBS-domain pair"/>
    <property type="match status" value="1"/>
</dbReference>
<dbReference type="Proteomes" id="UP000269883">
    <property type="component" value="Chromosome"/>
</dbReference>
<evidence type="ECO:0000313" key="4">
    <source>
        <dbReference type="Proteomes" id="UP000269883"/>
    </source>
</evidence>
<dbReference type="InterPro" id="IPR046342">
    <property type="entry name" value="CBS_dom_sf"/>
</dbReference>